<reference evidence="1 2" key="1">
    <citation type="journal article" date="2019" name="Nat. Ecol. Evol.">
        <title>Megaphylogeny resolves global patterns of mushroom evolution.</title>
        <authorList>
            <person name="Varga T."/>
            <person name="Krizsan K."/>
            <person name="Foldi C."/>
            <person name="Dima B."/>
            <person name="Sanchez-Garcia M."/>
            <person name="Sanchez-Ramirez S."/>
            <person name="Szollosi G.J."/>
            <person name="Szarkandi J.G."/>
            <person name="Papp V."/>
            <person name="Albert L."/>
            <person name="Andreopoulos W."/>
            <person name="Angelini C."/>
            <person name="Antonin V."/>
            <person name="Barry K.W."/>
            <person name="Bougher N.L."/>
            <person name="Buchanan P."/>
            <person name="Buyck B."/>
            <person name="Bense V."/>
            <person name="Catcheside P."/>
            <person name="Chovatia M."/>
            <person name="Cooper J."/>
            <person name="Damon W."/>
            <person name="Desjardin D."/>
            <person name="Finy P."/>
            <person name="Geml J."/>
            <person name="Haridas S."/>
            <person name="Hughes K."/>
            <person name="Justo A."/>
            <person name="Karasinski D."/>
            <person name="Kautmanova I."/>
            <person name="Kiss B."/>
            <person name="Kocsube S."/>
            <person name="Kotiranta H."/>
            <person name="LaButti K.M."/>
            <person name="Lechner B.E."/>
            <person name="Liimatainen K."/>
            <person name="Lipzen A."/>
            <person name="Lukacs Z."/>
            <person name="Mihaltcheva S."/>
            <person name="Morgado L.N."/>
            <person name="Niskanen T."/>
            <person name="Noordeloos M.E."/>
            <person name="Ohm R.A."/>
            <person name="Ortiz-Santana B."/>
            <person name="Ovrebo C."/>
            <person name="Racz N."/>
            <person name="Riley R."/>
            <person name="Savchenko A."/>
            <person name="Shiryaev A."/>
            <person name="Soop K."/>
            <person name="Spirin V."/>
            <person name="Szebenyi C."/>
            <person name="Tomsovsky M."/>
            <person name="Tulloss R.E."/>
            <person name="Uehling J."/>
            <person name="Grigoriev I.V."/>
            <person name="Vagvolgyi C."/>
            <person name="Papp T."/>
            <person name="Martin F.M."/>
            <person name="Miettinen O."/>
            <person name="Hibbett D.S."/>
            <person name="Nagy L.G."/>
        </authorList>
    </citation>
    <scope>NUCLEOTIDE SEQUENCE [LARGE SCALE GENOMIC DNA]</scope>
    <source>
        <strain evidence="1 2">FP101781</strain>
    </source>
</reference>
<sequence length="194" mass="21184">MSGPALSVQVHPKVRLGLGRQQSLMAPSKGGLLAEIRSPTTGDRELTSQGQEQHQDPIPELAQLLSLQTTKLDLDDYGLIRRSFISSVENTRADVGISPSSPPGSLAADYFICELLLNFITTPRADAPHRTGPHAIVWEKEVQATRRFGEYSTKVTIVTSGGTLGHGMHRTVTVRGRIWTIFGCPSSMHSRQRS</sequence>
<organism evidence="1 2">
    <name type="scientific">Coprinellus micaceus</name>
    <name type="common">Glistening ink-cap mushroom</name>
    <name type="synonym">Coprinus micaceus</name>
    <dbReference type="NCBI Taxonomy" id="71717"/>
    <lineage>
        <taxon>Eukaryota</taxon>
        <taxon>Fungi</taxon>
        <taxon>Dikarya</taxon>
        <taxon>Basidiomycota</taxon>
        <taxon>Agaricomycotina</taxon>
        <taxon>Agaricomycetes</taxon>
        <taxon>Agaricomycetidae</taxon>
        <taxon>Agaricales</taxon>
        <taxon>Agaricineae</taxon>
        <taxon>Psathyrellaceae</taxon>
        <taxon>Coprinellus</taxon>
    </lineage>
</organism>
<proteinExistence type="predicted"/>
<name>A0A4Y7TJV6_COPMI</name>
<gene>
    <name evidence="1" type="ORF">FA13DRAFT_1707812</name>
</gene>
<dbReference type="Proteomes" id="UP000298030">
    <property type="component" value="Unassembled WGS sequence"/>
</dbReference>
<dbReference type="AlphaFoldDB" id="A0A4Y7TJV6"/>
<keyword evidence="2" id="KW-1185">Reference proteome</keyword>
<dbReference type="EMBL" id="QPFP01000010">
    <property type="protein sequence ID" value="TEB34264.1"/>
    <property type="molecule type" value="Genomic_DNA"/>
</dbReference>
<accession>A0A4Y7TJV6</accession>
<evidence type="ECO:0000313" key="2">
    <source>
        <dbReference type="Proteomes" id="UP000298030"/>
    </source>
</evidence>
<protein>
    <submittedName>
        <fullName evidence="1">Uncharacterized protein</fullName>
    </submittedName>
</protein>
<evidence type="ECO:0000313" key="1">
    <source>
        <dbReference type="EMBL" id="TEB34264.1"/>
    </source>
</evidence>
<comment type="caution">
    <text evidence="1">The sequence shown here is derived from an EMBL/GenBank/DDBJ whole genome shotgun (WGS) entry which is preliminary data.</text>
</comment>